<evidence type="ECO:0000256" key="8">
    <source>
        <dbReference type="ARBA" id="ARBA00023175"/>
    </source>
</evidence>
<dbReference type="GO" id="GO:0005737">
    <property type="term" value="C:cytoplasm"/>
    <property type="evidence" value="ECO:0007669"/>
    <property type="project" value="TreeGrafter"/>
</dbReference>
<feature type="repeat" description="TPR" evidence="10">
    <location>
        <begin position="218"/>
        <end position="251"/>
    </location>
</feature>
<evidence type="ECO:0000259" key="12">
    <source>
        <dbReference type="Pfam" id="PF12770"/>
    </source>
</evidence>
<keyword evidence="7 11" id="KW-0175">Coiled coil</keyword>
<dbReference type="Pfam" id="PF12770">
    <property type="entry name" value="CHAT"/>
    <property type="match status" value="1"/>
</dbReference>
<comment type="subcellular location">
    <subcellularLocation>
        <location evidence="1">Cytoplasm</location>
        <location evidence="1">Cytoskeleton</location>
    </subcellularLocation>
</comment>
<feature type="repeat" description="TPR" evidence="10">
    <location>
        <begin position="344"/>
        <end position="377"/>
    </location>
</feature>
<feature type="repeat" description="TPR" evidence="10">
    <location>
        <begin position="134"/>
        <end position="167"/>
    </location>
</feature>
<dbReference type="PROSITE" id="PS50005">
    <property type="entry name" value="TPR"/>
    <property type="match status" value="10"/>
</dbReference>
<feature type="repeat" description="TPR" evidence="10">
    <location>
        <begin position="512"/>
        <end position="545"/>
    </location>
</feature>
<keyword evidence="6 10" id="KW-0802">TPR repeat</keyword>
<dbReference type="GO" id="GO:0019894">
    <property type="term" value="F:kinesin binding"/>
    <property type="evidence" value="ECO:0007669"/>
    <property type="project" value="TreeGrafter"/>
</dbReference>
<name>A0A1U7N965_9CYAN</name>
<organism evidence="13 14">
    <name type="scientific">Moorena bouillonii PNG</name>
    <dbReference type="NCBI Taxonomy" id="568701"/>
    <lineage>
        <taxon>Bacteria</taxon>
        <taxon>Bacillati</taxon>
        <taxon>Cyanobacteriota</taxon>
        <taxon>Cyanophyceae</taxon>
        <taxon>Coleofasciculales</taxon>
        <taxon>Coleofasciculaceae</taxon>
        <taxon>Moorena</taxon>
    </lineage>
</organism>
<dbReference type="SMART" id="SM00028">
    <property type="entry name" value="TPR"/>
    <property type="match status" value="12"/>
</dbReference>
<dbReference type="PANTHER" id="PTHR45783:SF3">
    <property type="entry name" value="KINESIN LIGHT CHAIN"/>
    <property type="match status" value="1"/>
</dbReference>
<dbReference type="PROSITE" id="PS50293">
    <property type="entry name" value="TPR_REGION"/>
    <property type="match status" value="1"/>
</dbReference>
<dbReference type="Gene3D" id="1.25.40.10">
    <property type="entry name" value="Tetratricopeptide repeat domain"/>
    <property type="match status" value="4"/>
</dbReference>
<dbReference type="PANTHER" id="PTHR45783">
    <property type="entry name" value="KINESIN LIGHT CHAIN"/>
    <property type="match status" value="1"/>
</dbReference>
<keyword evidence="14" id="KW-1185">Reference proteome</keyword>
<dbReference type="RefSeq" id="WP_075904555.1">
    <property type="nucleotide sequence ID" value="NZ_MKZS01000001.1"/>
</dbReference>
<evidence type="ECO:0000256" key="2">
    <source>
        <dbReference type="ARBA" id="ARBA00009622"/>
    </source>
</evidence>
<feature type="repeat" description="TPR" evidence="10">
    <location>
        <begin position="470"/>
        <end position="503"/>
    </location>
</feature>
<gene>
    <name evidence="13" type="ORF">BJP37_29130</name>
</gene>
<dbReference type="EMBL" id="MKZS01000001">
    <property type="protein sequence ID" value="OLT62487.1"/>
    <property type="molecule type" value="Genomic_DNA"/>
</dbReference>
<dbReference type="GO" id="GO:0005874">
    <property type="term" value="C:microtubule"/>
    <property type="evidence" value="ECO:0007669"/>
    <property type="project" value="UniProtKB-KW"/>
</dbReference>
<evidence type="ECO:0000256" key="5">
    <source>
        <dbReference type="ARBA" id="ARBA00022737"/>
    </source>
</evidence>
<evidence type="ECO:0000313" key="14">
    <source>
        <dbReference type="Proteomes" id="UP000186657"/>
    </source>
</evidence>
<feature type="repeat" description="TPR" evidence="10">
    <location>
        <begin position="92"/>
        <end position="125"/>
    </location>
</feature>
<reference evidence="13 14" key="1">
    <citation type="submission" date="2016-10" db="EMBL/GenBank/DDBJ databases">
        <title>Comparative genomics uncovers the prolific and rare metabolic potential of the cyanobacterial genus Moorea.</title>
        <authorList>
            <person name="Leao T."/>
            <person name="Castelao G."/>
            <person name="Korobeynikov A."/>
            <person name="Monroe E.A."/>
            <person name="Podell S."/>
            <person name="Glukhov E."/>
            <person name="Allen E."/>
            <person name="Gerwick W.H."/>
            <person name="Gerwick L."/>
        </authorList>
    </citation>
    <scope>NUCLEOTIDE SEQUENCE [LARGE SCALE GENOMIC DNA]</scope>
    <source>
        <strain evidence="13 14">PNG5-198</strain>
    </source>
</reference>
<dbReference type="SUPFAM" id="SSF48452">
    <property type="entry name" value="TPR-like"/>
    <property type="match status" value="3"/>
</dbReference>
<evidence type="ECO:0000256" key="4">
    <source>
        <dbReference type="ARBA" id="ARBA00022701"/>
    </source>
</evidence>
<keyword evidence="3" id="KW-0963">Cytoplasm</keyword>
<feature type="repeat" description="TPR" evidence="10">
    <location>
        <begin position="386"/>
        <end position="419"/>
    </location>
</feature>
<dbReference type="Pfam" id="PF13374">
    <property type="entry name" value="TPR_10"/>
    <property type="match status" value="2"/>
</dbReference>
<sequence>MNLNKPKRPTIWVTALVSLISVGLITPQPTVGQTTIAQQQESAQAQLTKAEQLSQQAWVLKEQGKYSEAIPLAREALRIRQQVLGEEHADVAESLNNLGLLYDAMGRYEKAEPLLTQALDMRRRLLGEEHADVATSLNNLAVLYQSMGRYSEAEPLYTQALEMWRQLLGNEHPNVATSLNNLALLYQLMGRYQQAESLYTQALEMWRLLLGQEHPSVAQSLNNLAALYYSMGKYQQAEPLYTEALEMYRRLLGQEHPLVAKSLNNLALLYQLMGRYQQAEPLYTQSLEMNRRLLGNQHPLVAKSLNNLAELYRAMGRYQQAEPLLTQALEMYRRLLGQEHPLVAKSLNNLANLYQSMGRYQQAEPLLTQALEMNRRLLGKEHPDLALSLNNLALLYQLMGRYQQAEPLYTKALEMNRRLLGNEHPDLAKSLNNLAGLYKSMGRYQQAESLYTEALEMWRRLLGSKHPLVALSLNNLAELYKSMGRYQQAEPLYTQALEMNRRLLGNEHTYVARTFNNLAVLHQSQGNIQQALEFLEAGLDIQELNLERNLVSGAEKQKRDYIKTISGTRDAAISLHLNSAPDHERAAGLALTTILRRKGRLLDFLTHSQQLLRKRLDFQSQKLLDRLNNTRTQLANLTYNRPDKLSLEEYRNQLNELTNQEQELVAKISRRSREFAQINQPVTIETIQQLIPEDTALVEFVEYKPYNPQEDSFGNPRYAAYVLRSQGSPQGMDLGEVDAFKSLWETLELSLQTVYLPISKVKQAARNVDEKLMAKVRPLLGNSRRILLSPDSFLNLIPFEALVDEDNRYLVESYGFTYLTSGRDLLRLSNPNPKLTQPVLLGAPDFDNSAQTTALGEENQIVATRSLRDFNPSEWGLSPLPGALEEVNAIAKMLGVEPLLGAHANEAALKQVTRPRILHIATHGFFQERPDSEEFTNGDNALLQSWLALAGIKDNKRENDHEDGIFTALEATGLNLSGTKLVVLSACNTGLGNISAGEGIYGLRRALVIAGSESQVISLWNVNDEATKYLMVSYYQGLKDNQGRSEALRRIQLQMLGSPEYNHPIYWASFIPSGNWGSMDGE</sequence>
<evidence type="ECO:0000256" key="10">
    <source>
        <dbReference type="PROSITE-ProRule" id="PRU00339"/>
    </source>
</evidence>
<dbReference type="Pfam" id="PF13424">
    <property type="entry name" value="TPR_12"/>
    <property type="match status" value="5"/>
</dbReference>
<feature type="repeat" description="TPR" evidence="10">
    <location>
        <begin position="428"/>
        <end position="461"/>
    </location>
</feature>
<dbReference type="GO" id="GO:0005871">
    <property type="term" value="C:kinesin complex"/>
    <property type="evidence" value="ECO:0007669"/>
    <property type="project" value="InterPro"/>
</dbReference>
<comment type="caution">
    <text evidence="13">The sequence shown here is derived from an EMBL/GenBank/DDBJ whole genome shotgun (WGS) entry which is preliminary data.</text>
</comment>
<evidence type="ECO:0000256" key="11">
    <source>
        <dbReference type="SAM" id="Coils"/>
    </source>
</evidence>
<dbReference type="InterPro" id="IPR019734">
    <property type="entry name" value="TPR_rpt"/>
</dbReference>
<evidence type="ECO:0000256" key="3">
    <source>
        <dbReference type="ARBA" id="ARBA00022490"/>
    </source>
</evidence>
<feature type="domain" description="CHAT" evidence="12">
    <location>
        <begin position="763"/>
        <end position="1075"/>
    </location>
</feature>
<dbReference type="PRINTS" id="PR00381">
    <property type="entry name" value="KINESINLIGHT"/>
</dbReference>
<dbReference type="Proteomes" id="UP000186657">
    <property type="component" value="Unassembled WGS sequence"/>
</dbReference>
<accession>A0A1U7N965</accession>
<evidence type="ECO:0000256" key="1">
    <source>
        <dbReference type="ARBA" id="ARBA00004245"/>
    </source>
</evidence>
<dbReference type="GO" id="GO:0007018">
    <property type="term" value="P:microtubule-based movement"/>
    <property type="evidence" value="ECO:0007669"/>
    <property type="project" value="TreeGrafter"/>
</dbReference>
<keyword evidence="8" id="KW-0505">Motor protein</keyword>
<feature type="coiled-coil region" evidence="11">
    <location>
        <begin position="647"/>
        <end position="674"/>
    </location>
</feature>
<evidence type="ECO:0000256" key="9">
    <source>
        <dbReference type="ARBA" id="ARBA00023212"/>
    </source>
</evidence>
<dbReference type="InterPro" id="IPR002151">
    <property type="entry name" value="Kinesin_light"/>
</dbReference>
<proteinExistence type="inferred from homology"/>
<evidence type="ECO:0000256" key="7">
    <source>
        <dbReference type="ARBA" id="ARBA00023054"/>
    </source>
</evidence>
<feature type="repeat" description="TPR" evidence="10">
    <location>
        <begin position="302"/>
        <end position="335"/>
    </location>
</feature>
<evidence type="ECO:0000256" key="6">
    <source>
        <dbReference type="ARBA" id="ARBA00022803"/>
    </source>
</evidence>
<protein>
    <recommendedName>
        <fullName evidence="12">CHAT domain-containing protein</fullName>
    </recommendedName>
</protein>
<keyword evidence="4" id="KW-0493">Microtubule</keyword>
<comment type="similarity">
    <text evidence="2">Belongs to the kinesin light chain family.</text>
</comment>
<dbReference type="AlphaFoldDB" id="A0A1U7N965"/>
<keyword evidence="9" id="KW-0206">Cytoskeleton</keyword>
<dbReference type="InterPro" id="IPR024983">
    <property type="entry name" value="CHAT_dom"/>
</dbReference>
<feature type="repeat" description="TPR" evidence="10">
    <location>
        <begin position="260"/>
        <end position="293"/>
    </location>
</feature>
<keyword evidence="5" id="KW-0677">Repeat</keyword>
<dbReference type="InterPro" id="IPR011990">
    <property type="entry name" value="TPR-like_helical_dom_sf"/>
</dbReference>
<evidence type="ECO:0000313" key="13">
    <source>
        <dbReference type="EMBL" id="OLT62487.1"/>
    </source>
</evidence>